<dbReference type="Pfam" id="PF18475">
    <property type="entry name" value="PIN7"/>
    <property type="match status" value="1"/>
</dbReference>
<evidence type="ECO:0000259" key="1">
    <source>
        <dbReference type="Pfam" id="PF18475"/>
    </source>
</evidence>
<organism evidence="2 3">
    <name type="scientific">Marinobacter aromaticivorans</name>
    <dbReference type="NCBI Taxonomy" id="1494078"/>
    <lineage>
        <taxon>Bacteria</taxon>
        <taxon>Pseudomonadati</taxon>
        <taxon>Pseudomonadota</taxon>
        <taxon>Gammaproteobacteria</taxon>
        <taxon>Pseudomonadales</taxon>
        <taxon>Marinobacteraceae</taxon>
        <taxon>Marinobacter</taxon>
    </lineage>
</organism>
<reference evidence="3" key="1">
    <citation type="journal article" date="2019" name="Int. J. Syst. Evol. Microbiol.">
        <title>The Global Catalogue of Microorganisms (GCM) 10K type strain sequencing project: providing services to taxonomists for standard genome sequencing and annotation.</title>
        <authorList>
            <consortium name="The Broad Institute Genomics Platform"/>
            <consortium name="The Broad Institute Genome Sequencing Center for Infectious Disease"/>
            <person name="Wu L."/>
            <person name="Ma J."/>
        </authorList>
    </citation>
    <scope>NUCLEOTIDE SEQUENCE [LARGE SCALE GENOMIC DNA]</scope>
    <source>
        <strain evidence="3">CCUG 60559</strain>
    </source>
</reference>
<protein>
    <submittedName>
        <fullName evidence="2">PIN domain-containing protein</fullName>
    </submittedName>
</protein>
<dbReference type="InterPro" id="IPR041494">
    <property type="entry name" value="PIN7"/>
</dbReference>
<keyword evidence="3" id="KW-1185">Reference proteome</keyword>
<accession>A0ABW2J0U1</accession>
<comment type="caution">
    <text evidence="2">The sequence shown here is derived from an EMBL/GenBank/DDBJ whole genome shotgun (WGS) entry which is preliminary data.</text>
</comment>
<feature type="domain" description="PIN-like" evidence="1">
    <location>
        <begin position="5"/>
        <end position="103"/>
    </location>
</feature>
<gene>
    <name evidence="2" type="ORF">ACFQQA_18855</name>
</gene>
<sequence>MKWAFIDYENVGSLGKVDLSSYERVIVFLGAKQPRLDFTDTKYDKPINLVVVQLKATQANNLDFHLAYYLGKFDNEAPQGVTFEVVSNDTGFSPLIAHIKNGGRPCKQVKVASAPADTQKLVHSLTSKPKEKRPQKVTSLRNHIASHLGLKGNEVAIQNQLNQLVAANVVKISGDGIEYQC</sequence>
<dbReference type="EMBL" id="JBHTBD010000020">
    <property type="protein sequence ID" value="MFC7296773.1"/>
    <property type="molecule type" value="Genomic_DNA"/>
</dbReference>
<name>A0ABW2J0U1_9GAMM</name>
<evidence type="ECO:0000313" key="3">
    <source>
        <dbReference type="Proteomes" id="UP001596506"/>
    </source>
</evidence>
<dbReference type="Proteomes" id="UP001596506">
    <property type="component" value="Unassembled WGS sequence"/>
</dbReference>
<dbReference type="RefSeq" id="WP_100690255.1">
    <property type="nucleotide sequence ID" value="NZ_JBHTBD010000020.1"/>
</dbReference>
<evidence type="ECO:0000313" key="2">
    <source>
        <dbReference type="EMBL" id="MFC7296773.1"/>
    </source>
</evidence>
<proteinExistence type="predicted"/>